<dbReference type="EMBL" id="BQNB010015200">
    <property type="protein sequence ID" value="GJT37151.1"/>
    <property type="molecule type" value="Genomic_DNA"/>
</dbReference>
<reference evidence="2" key="1">
    <citation type="journal article" date="2022" name="Int. J. Mol. Sci.">
        <title>Draft Genome of Tanacetum Coccineum: Genomic Comparison of Closely Related Tanacetum-Family Plants.</title>
        <authorList>
            <person name="Yamashiro T."/>
            <person name="Shiraishi A."/>
            <person name="Nakayama K."/>
            <person name="Satake H."/>
        </authorList>
    </citation>
    <scope>NUCLEOTIDE SEQUENCE</scope>
</reference>
<evidence type="ECO:0000313" key="3">
    <source>
        <dbReference type="Proteomes" id="UP001151760"/>
    </source>
</evidence>
<evidence type="ECO:0000313" key="2">
    <source>
        <dbReference type="EMBL" id="GJT37151.1"/>
    </source>
</evidence>
<evidence type="ECO:0000256" key="1">
    <source>
        <dbReference type="SAM" id="MobiDB-lite"/>
    </source>
</evidence>
<dbReference type="Proteomes" id="UP001151760">
    <property type="component" value="Unassembled WGS sequence"/>
</dbReference>
<feature type="region of interest" description="Disordered" evidence="1">
    <location>
        <begin position="161"/>
        <end position="195"/>
    </location>
</feature>
<name>A0ABQ5DD19_9ASTR</name>
<accession>A0ABQ5DD19</accession>
<organism evidence="2 3">
    <name type="scientific">Tanacetum coccineum</name>
    <dbReference type="NCBI Taxonomy" id="301880"/>
    <lineage>
        <taxon>Eukaryota</taxon>
        <taxon>Viridiplantae</taxon>
        <taxon>Streptophyta</taxon>
        <taxon>Embryophyta</taxon>
        <taxon>Tracheophyta</taxon>
        <taxon>Spermatophyta</taxon>
        <taxon>Magnoliopsida</taxon>
        <taxon>eudicotyledons</taxon>
        <taxon>Gunneridae</taxon>
        <taxon>Pentapetalae</taxon>
        <taxon>asterids</taxon>
        <taxon>campanulids</taxon>
        <taxon>Asterales</taxon>
        <taxon>Asteraceae</taxon>
        <taxon>Asteroideae</taxon>
        <taxon>Anthemideae</taxon>
        <taxon>Anthemidinae</taxon>
        <taxon>Tanacetum</taxon>
    </lineage>
</organism>
<feature type="compositionally biased region" description="Basic and acidic residues" evidence="1">
    <location>
        <begin position="161"/>
        <end position="174"/>
    </location>
</feature>
<comment type="caution">
    <text evidence="2">The sequence shown here is derived from an EMBL/GenBank/DDBJ whole genome shotgun (WGS) entry which is preliminary data.</text>
</comment>
<feature type="compositionally biased region" description="Acidic residues" evidence="1">
    <location>
        <begin position="175"/>
        <end position="192"/>
    </location>
</feature>
<gene>
    <name evidence="2" type="ORF">Tco_0937016</name>
</gene>
<sequence>MALALDFNFPSRVKLEIWLECLPAGSITTRLGTYYSVPLLNFFPPGRRQNCRNDILDVPTTSRRSLSEAWTRFKDLLQKIPHHGIDLWLQERPNDFTKSVKQIILPPYVPSTSEARLAFIERRNSEGSIIGGLILWGERHKEDEAKEEDGEKSTVTDYKGHEITDEMEDKVESKEEVEEETEEEAEEEEEEGNQEHFNTFPTMNELRLEPRRKLSNPKKNCNFVGRVRGLKVFFGNFTYECDFMVLEDTTSVIDHYLRSVVSGKPFVEAIRLVYNKEEGTIVFERDNEKIVFKMPYKMDMFKHIDFAYISTDCIPPFVIKSDNDNCEKTHYLDSLDLGPEYKYDEYVCRGIQSFMATKSIGKNKG</sequence>
<proteinExistence type="predicted"/>
<protein>
    <submittedName>
        <fullName evidence="2">Uncharacterized protein</fullName>
    </submittedName>
</protein>
<keyword evidence="3" id="KW-1185">Reference proteome</keyword>
<reference evidence="2" key="2">
    <citation type="submission" date="2022-01" db="EMBL/GenBank/DDBJ databases">
        <authorList>
            <person name="Yamashiro T."/>
            <person name="Shiraishi A."/>
            <person name="Satake H."/>
            <person name="Nakayama K."/>
        </authorList>
    </citation>
    <scope>NUCLEOTIDE SEQUENCE</scope>
</reference>